<dbReference type="InterPro" id="IPR029239">
    <property type="entry name" value="CFAP418"/>
</dbReference>
<feature type="compositionally biased region" description="Acidic residues" evidence="6">
    <location>
        <begin position="1"/>
        <end position="14"/>
    </location>
</feature>
<feature type="compositionally biased region" description="Acidic residues" evidence="6">
    <location>
        <begin position="43"/>
        <end position="52"/>
    </location>
</feature>
<proteinExistence type="predicted"/>
<evidence type="ECO:0000256" key="4">
    <source>
        <dbReference type="ARBA" id="ARBA00024819"/>
    </source>
</evidence>
<dbReference type="AlphaFoldDB" id="A0A0P4W960"/>
<organism evidence="7">
    <name type="scientific">Scylla olivacea</name>
    <name type="common">Orange mud crab</name>
    <name type="synonym">Cancer olivacea</name>
    <dbReference type="NCBI Taxonomy" id="85551"/>
    <lineage>
        <taxon>Eukaryota</taxon>
        <taxon>Metazoa</taxon>
        <taxon>Ecdysozoa</taxon>
        <taxon>Arthropoda</taxon>
        <taxon>Crustacea</taxon>
        <taxon>Multicrustacea</taxon>
        <taxon>Malacostraca</taxon>
        <taxon>Eumalacostraca</taxon>
        <taxon>Eucarida</taxon>
        <taxon>Decapoda</taxon>
        <taxon>Pleocyemata</taxon>
        <taxon>Brachyura</taxon>
        <taxon>Eubrachyura</taxon>
        <taxon>Portunoidea</taxon>
        <taxon>Portunidae</taxon>
        <taxon>Portuninae</taxon>
        <taxon>Scylla</taxon>
    </lineage>
</organism>
<dbReference type="EMBL" id="GDRN01076651">
    <property type="protein sequence ID" value="JAI62873.1"/>
    <property type="molecule type" value="Transcribed_RNA"/>
</dbReference>
<evidence type="ECO:0000256" key="6">
    <source>
        <dbReference type="SAM" id="MobiDB-lite"/>
    </source>
</evidence>
<dbReference type="Pfam" id="PF14996">
    <property type="entry name" value="RMP"/>
    <property type="match status" value="1"/>
</dbReference>
<reference evidence="7" key="1">
    <citation type="submission" date="2015-09" db="EMBL/GenBank/DDBJ databases">
        <title>Scylla olivacea transcriptome.</title>
        <authorList>
            <person name="Ikhwanuddin M."/>
        </authorList>
    </citation>
    <scope>NUCLEOTIDE SEQUENCE</scope>
</reference>
<protein>
    <recommendedName>
        <fullName evidence="5">Cilia- and flagella-associated protein 418</fullName>
    </recommendedName>
</protein>
<evidence type="ECO:0000256" key="2">
    <source>
        <dbReference type="ARBA" id="ARBA00004496"/>
    </source>
</evidence>
<sequence>MADDIDELLDEVEDSLSHDSNTSSPNMMVSESVKTDDLKDLLDDIDEQPDTDLPEHPSSQSIDGRCNSPLLAGISVPPGISTGVTQRACDRLRCLKCDMVVVTIDGFCWSDTIDYLFLRDNYPDMDRLCARLEPQRVGRAYACQCQHCSLTEPTSLTCLEGIQWVCGGHSLDDETDDNPDA</sequence>
<feature type="region of interest" description="Disordered" evidence="6">
    <location>
        <begin position="1"/>
        <end position="62"/>
    </location>
</feature>
<evidence type="ECO:0000256" key="5">
    <source>
        <dbReference type="ARBA" id="ARBA00026215"/>
    </source>
</evidence>
<dbReference type="EMBL" id="GDRN01076650">
    <property type="protein sequence ID" value="JAI62874.1"/>
    <property type="molecule type" value="Transcribed_RNA"/>
</dbReference>
<evidence type="ECO:0000256" key="3">
    <source>
        <dbReference type="ARBA" id="ARBA00022490"/>
    </source>
</evidence>
<dbReference type="GO" id="GO:0001917">
    <property type="term" value="C:photoreceptor inner segment"/>
    <property type="evidence" value="ECO:0007669"/>
    <property type="project" value="UniProtKB-SubCell"/>
</dbReference>
<dbReference type="PANTHER" id="PTHR33958:SF1">
    <property type="entry name" value="CILIA- AND FLAGELLA-ASSOCIATED PROTEIN 418"/>
    <property type="match status" value="1"/>
</dbReference>
<keyword evidence="3" id="KW-0963">Cytoplasm</keyword>
<dbReference type="PANTHER" id="PTHR33958">
    <property type="entry name" value="PROTEIN C8ORF37"/>
    <property type="match status" value="1"/>
</dbReference>
<accession>A0A0P4W960</accession>
<comment type="subcellular location">
    <subcellularLocation>
        <location evidence="2">Cytoplasm</location>
    </subcellularLocation>
    <subcellularLocation>
        <location evidence="1">Photoreceptor inner segment</location>
    </subcellularLocation>
</comment>
<dbReference type="GO" id="GO:0005829">
    <property type="term" value="C:cytosol"/>
    <property type="evidence" value="ECO:0007669"/>
    <property type="project" value="TreeGrafter"/>
</dbReference>
<name>A0A0P4W960_SCYOL</name>
<evidence type="ECO:0000313" key="7">
    <source>
        <dbReference type="EMBL" id="JAI62873.1"/>
    </source>
</evidence>
<comment type="function">
    <text evidence="4">May be involved in photoreceptor outer segment disk morphogenesis.</text>
</comment>
<feature type="compositionally biased region" description="Basic and acidic residues" evidence="6">
    <location>
        <begin position="33"/>
        <end position="42"/>
    </location>
</feature>
<evidence type="ECO:0000256" key="1">
    <source>
        <dbReference type="ARBA" id="ARBA00004437"/>
    </source>
</evidence>